<sequence>MMSGDDMDDELSSDGSGDEIQVINGHNKRIPTAPSGSSVPSRRRNRKAGSDAIVEAMQEISAASKLRSAALSKKNGDRFSISKCTKATNNLQGVRYNL</sequence>
<organism evidence="2 3">
    <name type="scientific">Eruca vesicaria subsp. sativa</name>
    <name type="common">Garden rocket</name>
    <name type="synonym">Eruca sativa</name>
    <dbReference type="NCBI Taxonomy" id="29727"/>
    <lineage>
        <taxon>Eukaryota</taxon>
        <taxon>Viridiplantae</taxon>
        <taxon>Streptophyta</taxon>
        <taxon>Embryophyta</taxon>
        <taxon>Tracheophyta</taxon>
        <taxon>Spermatophyta</taxon>
        <taxon>Magnoliopsida</taxon>
        <taxon>eudicotyledons</taxon>
        <taxon>Gunneridae</taxon>
        <taxon>Pentapetalae</taxon>
        <taxon>rosids</taxon>
        <taxon>malvids</taxon>
        <taxon>Brassicales</taxon>
        <taxon>Brassicaceae</taxon>
        <taxon>Brassiceae</taxon>
        <taxon>Eruca</taxon>
    </lineage>
</organism>
<protein>
    <submittedName>
        <fullName evidence="2">Uncharacterized protein</fullName>
    </submittedName>
</protein>
<reference evidence="2 3" key="1">
    <citation type="submission" date="2022-03" db="EMBL/GenBank/DDBJ databases">
        <authorList>
            <person name="Macdonald S."/>
            <person name="Ahmed S."/>
            <person name="Newling K."/>
        </authorList>
    </citation>
    <scope>NUCLEOTIDE SEQUENCE [LARGE SCALE GENOMIC DNA]</scope>
</reference>
<proteinExistence type="predicted"/>
<accession>A0ABC8IMA0</accession>
<evidence type="ECO:0000313" key="2">
    <source>
        <dbReference type="EMBL" id="CAH8281740.1"/>
    </source>
</evidence>
<keyword evidence="3" id="KW-1185">Reference proteome</keyword>
<name>A0ABC8IMA0_ERUVS</name>
<evidence type="ECO:0000256" key="1">
    <source>
        <dbReference type="SAM" id="MobiDB-lite"/>
    </source>
</evidence>
<feature type="compositionally biased region" description="Acidic residues" evidence="1">
    <location>
        <begin position="1"/>
        <end position="12"/>
    </location>
</feature>
<dbReference type="Proteomes" id="UP001642260">
    <property type="component" value="Unassembled WGS sequence"/>
</dbReference>
<dbReference type="AlphaFoldDB" id="A0ABC8IMA0"/>
<dbReference type="EMBL" id="CAKOAT010000001">
    <property type="protein sequence ID" value="CAH8281740.1"/>
    <property type="molecule type" value="Genomic_DNA"/>
</dbReference>
<evidence type="ECO:0000313" key="3">
    <source>
        <dbReference type="Proteomes" id="UP001642260"/>
    </source>
</evidence>
<gene>
    <name evidence="2" type="ORF">ERUC_LOCUS112</name>
</gene>
<comment type="caution">
    <text evidence="2">The sequence shown here is derived from an EMBL/GenBank/DDBJ whole genome shotgun (WGS) entry which is preliminary data.</text>
</comment>
<feature type="region of interest" description="Disordered" evidence="1">
    <location>
        <begin position="1"/>
        <end position="49"/>
    </location>
</feature>